<dbReference type="InterPro" id="IPR000719">
    <property type="entry name" value="Prot_kinase_dom"/>
</dbReference>
<dbReference type="PROSITE" id="PS50112">
    <property type="entry name" value="PAS"/>
    <property type="match status" value="3"/>
</dbReference>
<protein>
    <recommendedName>
        <fullName evidence="2">histidine kinase</fullName>
        <ecNumber evidence="2">2.7.13.3</ecNumber>
    </recommendedName>
</protein>
<dbReference type="InterPro" id="IPR003661">
    <property type="entry name" value="HisK_dim/P_dom"/>
</dbReference>
<evidence type="ECO:0000256" key="6">
    <source>
        <dbReference type="ARBA" id="ARBA00022741"/>
    </source>
</evidence>
<keyword evidence="9" id="KW-0902">Two-component regulatory system</keyword>
<dbReference type="SMART" id="SM00388">
    <property type="entry name" value="HisKA"/>
    <property type="match status" value="1"/>
</dbReference>
<dbReference type="InterPro" id="IPR013655">
    <property type="entry name" value="PAS_fold_3"/>
</dbReference>
<dbReference type="Gene3D" id="1.10.287.130">
    <property type="match status" value="1"/>
</dbReference>
<dbReference type="SMART" id="SM00086">
    <property type="entry name" value="PAC"/>
    <property type="match status" value="3"/>
</dbReference>
<evidence type="ECO:0000313" key="15">
    <source>
        <dbReference type="Proteomes" id="UP000468531"/>
    </source>
</evidence>
<dbReference type="SUPFAM" id="SSF55781">
    <property type="entry name" value="GAF domain-like"/>
    <property type="match status" value="1"/>
</dbReference>
<dbReference type="Pfam" id="PF00069">
    <property type="entry name" value="Pkinase"/>
    <property type="match status" value="1"/>
</dbReference>
<feature type="domain" description="PAS" evidence="12">
    <location>
        <begin position="1470"/>
        <end position="1525"/>
    </location>
</feature>
<dbReference type="InterPro" id="IPR000014">
    <property type="entry name" value="PAS"/>
</dbReference>
<dbReference type="PROSITE" id="PS00108">
    <property type="entry name" value="PROTEIN_KINASE_ST"/>
    <property type="match status" value="1"/>
</dbReference>
<feature type="domain" description="PAS" evidence="12">
    <location>
        <begin position="1594"/>
        <end position="1667"/>
    </location>
</feature>
<dbReference type="SMART" id="SM00387">
    <property type="entry name" value="HATPase_c"/>
    <property type="match status" value="1"/>
</dbReference>
<evidence type="ECO:0000259" key="13">
    <source>
        <dbReference type="PROSITE" id="PS50113"/>
    </source>
</evidence>
<dbReference type="PROSITE" id="PS50011">
    <property type="entry name" value="PROTEIN_KINASE_DOM"/>
    <property type="match status" value="1"/>
</dbReference>
<organism evidence="14 15">
    <name type="scientific">Bradyrhizobium uaiense</name>
    <dbReference type="NCBI Taxonomy" id="2594946"/>
    <lineage>
        <taxon>Bacteria</taxon>
        <taxon>Pseudomonadati</taxon>
        <taxon>Pseudomonadota</taxon>
        <taxon>Alphaproteobacteria</taxon>
        <taxon>Hyphomicrobiales</taxon>
        <taxon>Nitrobacteraceae</taxon>
        <taxon>Bradyrhizobium</taxon>
    </lineage>
</organism>
<dbReference type="Pfam" id="PF08447">
    <property type="entry name" value="PAS_3"/>
    <property type="match status" value="2"/>
</dbReference>
<keyword evidence="3" id="KW-0597">Phosphoprotein</keyword>
<dbReference type="FunFam" id="3.30.565.10:FF:000042">
    <property type="entry name" value="Two-component sensor histidine kinase KdpD"/>
    <property type="match status" value="1"/>
</dbReference>
<proteinExistence type="predicted"/>
<dbReference type="SUPFAM" id="SSF52540">
    <property type="entry name" value="P-loop containing nucleoside triphosphate hydrolases"/>
    <property type="match status" value="1"/>
</dbReference>
<dbReference type="Proteomes" id="UP000468531">
    <property type="component" value="Unassembled WGS sequence"/>
</dbReference>
<dbReference type="EMBL" id="VKHP01000223">
    <property type="protein sequence ID" value="NEV01191.1"/>
    <property type="molecule type" value="Genomic_DNA"/>
</dbReference>
<dbReference type="InterPro" id="IPR041664">
    <property type="entry name" value="AAA_16"/>
</dbReference>
<dbReference type="InterPro" id="IPR001610">
    <property type="entry name" value="PAC"/>
</dbReference>
<evidence type="ECO:0000256" key="2">
    <source>
        <dbReference type="ARBA" id="ARBA00012438"/>
    </source>
</evidence>
<dbReference type="GO" id="GO:0009882">
    <property type="term" value="F:blue light photoreceptor activity"/>
    <property type="evidence" value="ECO:0007669"/>
    <property type="project" value="UniProtKB-ARBA"/>
</dbReference>
<dbReference type="RefSeq" id="WP_163160722.1">
    <property type="nucleotide sequence ID" value="NZ_VKHP01000223.1"/>
</dbReference>
<evidence type="ECO:0000256" key="9">
    <source>
        <dbReference type="ARBA" id="ARBA00023012"/>
    </source>
</evidence>
<dbReference type="CDD" id="cd00082">
    <property type="entry name" value="HisKA"/>
    <property type="match status" value="1"/>
</dbReference>
<dbReference type="Gene3D" id="3.30.450.40">
    <property type="match status" value="1"/>
</dbReference>
<dbReference type="SMART" id="SM00065">
    <property type="entry name" value="GAF"/>
    <property type="match status" value="1"/>
</dbReference>
<dbReference type="InterPro" id="IPR005467">
    <property type="entry name" value="His_kinase_dom"/>
</dbReference>
<dbReference type="GO" id="GO:0005524">
    <property type="term" value="F:ATP binding"/>
    <property type="evidence" value="ECO:0007669"/>
    <property type="project" value="UniProtKB-KW"/>
</dbReference>
<dbReference type="Gene3D" id="1.10.510.10">
    <property type="entry name" value="Transferase(Phosphotransferase) domain 1"/>
    <property type="match status" value="1"/>
</dbReference>
<feature type="domain" description="PAC" evidence="13">
    <location>
        <begin position="1544"/>
        <end position="1593"/>
    </location>
</feature>
<dbReference type="Gene3D" id="3.30.565.10">
    <property type="entry name" value="Histidine kinase-like ATPase, C-terminal domain"/>
    <property type="match status" value="1"/>
</dbReference>
<dbReference type="InterPro" id="IPR027417">
    <property type="entry name" value="P-loop_NTPase"/>
</dbReference>
<accession>A0A6P1BU20</accession>
<dbReference type="InterPro" id="IPR011009">
    <property type="entry name" value="Kinase-like_dom_sf"/>
</dbReference>
<dbReference type="InterPro" id="IPR053159">
    <property type="entry name" value="Hybrid_Histidine_Kinase"/>
</dbReference>
<keyword evidence="15" id="KW-1185">Reference proteome</keyword>
<evidence type="ECO:0000256" key="4">
    <source>
        <dbReference type="ARBA" id="ARBA00022679"/>
    </source>
</evidence>
<evidence type="ECO:0000256" key="5">
    <source>
        <dbReference type="ARBA" id="ARBA00022737"/>
    </source>
</evidence>
<dbReference type="CDD" id="cd14014">
    <property type="entry name" value="STKc_PknB_like"/>
    <property type="match status" value="1"/>
</dbReference>
<dbReference type="InterPro" id="IPR008271">
    <property type="entry name" value="Ser/Thr_kinase_AS"/>
</dbReference>
<dbReference type="PROSITE" id="PS50109">
    <property type="entry name" value="HIS_KIN"/>
    <property type="match status" value="1"/>
</dbReference>
<sequence>MVQQSPNIGYSDDSSQVLWEDGERVFSRGWRLDDNGNRRAVLLVAPAADHPSPSTLDRLTHEYELKDELDRAWAAQPLALMRDASRTVLVLNDQGGEPLDHLLDGAMEVGPFLTLAIGVSSALGKLHQRGLIHKDIKPANVVVNCSDGRVRLTGFGIASRLSRERQAPEPPETIAGTLAYMAPEQTGRMNRSIDARSDLYALGITLYQMLTGVLPLTAADPMEWVHCHIARKPVPPGKRRDSVPAPVSAIIMKLLAKTPEDRYQTAAGVERDLRRCLAELEERRHIDDFPIGQQDTPNQLLIPEKLYGRDREIATLLSCFDRVTKTGVAELVLVSGYSGIGKSSVVDELHKVLVQPRGLFAFGKFDQYKRDIPYATLVQAFQGLIPPLLSKSDVELATWRHALLEALGSNGRLVIDLIPELKLIIGDQPSVPELPPQQAQRRFQLAFRSFISVFARADQPLALFLDDLQWLDAATLDLLEDLMRSDIRHLMLVGAYRDNDVAPAHPLMKKIGAIKAANGNVVEIKLSRLDHEHVGKLVADALRCPPERAAPLAKLLHAKTDGNPFFVIQFLSSLVEEGLLAFDHDGARWIWDIDRIHAKDYTDNVVELMVGKLARLPIETQNALRQLACLGNIAESTALSMILGMSEEQLDTVLWPARHQEMVERAGGAYRFVHDRIQEAAYALIPERLRGETHLRIGRLLAARASPEKGDEATFEIVNQLNRAVHLIESIDERERAAEFNLAAGRRANSSTAYVSALSYFVAGRSLLVEDCWERRWELIFALDFHRAECELLTGALSDAEGHWAALSARVTAAADRAVVARLGIDLYIRLNQPRRAIAVGLEYLSYLGINWSPHPTDEEARAAYRRVWSELDRRTTEELKALPVMSDPASLVLLDALNRLSSPAQYTDFNLYTLAVCEMLRLTLDRGNSDASAVAYARFGMIVGLQFGEYERSYRVGQLAYELVEERALWRFQAGVYLNFGNMVMPWRKHIRTCCELMDRAFDAAQKAGDLVYAGICFHLRVLNLLTVGDPLADIEREGDRARSREVQQGFEFLSAAIAVVRMLRGKTVRFGSLDHEQFDEQRNERDFAKASDATAGQCLYWICKLQARFMAGDYAAAIDAASRAQPLLSLSLTIMETADYHFYSALSYAAFCDATSTGQRASALDALNLHHRQLASWAAACPENFADRAALVGAEIARIDGRAFVAMNLYEQAIRSAQTSGFVHNEALARELAARFYTIQGFGQIAHLYLRNARDCYLRWGADGKVTQLDQLNPWLRQEHRAPGSMGTIEEPVEHLDLKMMIDISQTLSGEMVLDKLIDKLMRTALEHAGAGRGLLITAQGDELMVQAEATASQDNVTVHLHGSYPPSVALPKSLVRYGIRTKEIVILDDASTHNPFSSDPYIATGHLRSILCLPLINQGTLTGVLYLENDLTPRVFTPDRVALLKVLASQAAISLENSRLYRDVADREGQIRCLVDANIIGIAIADSEGRFLEANDAFLHLVRYGREDLVSRVRWTELSPPECRERDKLIQAELNSTGIVRPFEKEYVRKDGSRVPALVGAALFKEGGGKSVAFVLDLTERKRAEDRLRRTEAWLRQAESLSHSGTRVYNATTNTYIYWSDESYRIWGFDPQQGLPSRDDTLRRIHPDDRDGVSDKIQEVVRQKTDFAIFEFRILLPDGTIKYVELASRQLFSSGGAFLEAVTCTVDVTQRKRTEQALRASEAKFRAAIDGIAGLVAIMSPSGELESVNSPLTEYFGRTVEELKNWATGDAVHPEDLPRVLESYETSLAAGTPFHHELRLRRFDGEYRWFENRGAPIRDESGRTVRWYCLLTDIDDRTQALARLQQMQSDFAHMNRVSMMGELAASLSHEILHPIATARNNARAGMLFLERSPPNLDKAKVAFGRVVSDADRAKDIVGRVRDQIKKAPPRKERFDLNEAIDEVTVMMQSTIAKNRIVVRTHLMNGLVPIWGDRVQLQQVLLNLALNAAEAMGSVEEGTRELVISTEQDQTGALVAVRDSGPGIDPANLDRVFDTFYTTKSSGTGMGLSICRSIIDAHGGKLWAEANQPRGAAFQFTLPGAEEDS</sequence>
<comment type="catalytic activity">
    <reaction evidence="1">
        <text>ATP + protein L-histidine = ADP + protein N-phospho-L-histidine.</text>
        <dbReference type="EC" id="2.7.13.3"/>
    </reaction>
</comment>
<dbReference type="EC" id="2.7.13.3" evidence="2"/>
<dbReference type="SUPFAM" id="SSF55874">
    <property type="entry name" value="ATPase domain of HSP90 chaperone/DNA topoisomerase II/histidine kinase"/>
    <property type="match status" value="1"/>
</dbReference>
<dbReference type="Pfam" id="PF13191">
    <property type="entry name" value="AAA_16"/>
    <property type="match status" value="1"/>
</dbReference>
<dbReference type="InterPro" id="IPR004358">
    <property type="entry name" value="Sig_transdc_His_kin-like_C"/>
</dbReference>
<dbReference type="Gene3D" id="3.40.50.300">
    <property type="entry name" value="P-loop containing nucleotide triphosphate hydrolases"/>
    <property type="match status" value="1"/>
</dbReference>
<dbReference type="NCBIfam" id="TIGR00229">
    <property type="entry name" value="sensory_box"/>
    <property type="match status" value="3"/>
</dbReference>
<dbReference type="Gene3D" id="3.30.450.20">
    <property type="entry name" value="PAS domain"/>
    <property type="match status" value="3"/>
</dbReference>
<keyword evidence="6" id="KW-0547">Nucleotide-binding</keyword>
<keyword evidence="4" id="KW-0808">Transferase</keyword>
<evidence type="ECO:0000256" key="8">
    <source>
        <dbReference type="ARBA" id="ARBA00022840"/>
    </source>
</evidence>
<dbReference type="SUPFAM" id="SSF56112">
    <property type="entry name" value="Protein kinase-like (PK-like)"/>
    <property type="match status" value="1"/>
</dbReference>
<dbReference type="InterPro" id="IPR035965">
    <property type="entry name" value="PAS-like_dom_sf"/>
</dbReference>
<feature type="domain" description="Histidine kinase" evidence="11">
    <location>
        <begin position="1869"/>
        <end position="2084"/>
    </location>
</feature>
<reference evidence="14 15" key="1">
    <citation type="journal article" date="2020" name="Arch. Microbiol.">
        <title>Bradyrhizobium uaiense sp. nov., a new highly efficient cowpea symbiont.</title>
        <authorList>
            <person name="Cabral Michel D."/>
            <person name="Azarias Guimaraes A."/>
            <person name="Martins da Costa E."/>
            <person name="Soares de Carvalho T."/>
            <person name="Balsanelli E."/>
            <person name="Willems A."/>
            <person name="Maltempi de Souza E."/>
            <person name="de Souza Moreira F.M."/>
        </authorList>
    </citation>
    <scope>NUCLEOTIDE SEQUENCE [LARGE SCALE GENOMIC DNA]</scope>
    <source>
        <strain evidence="14 15">UFLA 03-164</strain>
    </source>
</reference>
<keyword evidence="5" id="KW-0677">Repeat</keyword>
<dbReference type="CDD" id="cd00130">
    <property type="entry name" value="PAS"/>
    <property type="match status" value="2"/>
</dbReference>
<dbReference type="InterPro" id="IPR003018">
    <property type="entry name" value="GAF"/>
</dbReference>
<dbReference type="PRINTS" id="PR00344">
    <property type="entry name" value="BCTRLSENSOR"/>
</dbReference>
<evidence type="ECO:0000313" key="14">
    <source>
        <dbReference type="EMBL" id="NEV01191.1"/>
    </source>
</evidence>
<evidence type="ECO:0000259" key="12">
    <source>
        <dbReference type="PROSITE" id="PS50112"/>
    </source>
</evidence>
<dbReference type="GO" id="GO:0000155">
    <property type="term" value="F:phosphorelay sensor kinase activity"/>
    <property type="evidence" value="ECO:0007669"/>
    <property type="project" value="InterPro"/>
</dbReference>
<dbReference type="GO" id="GO:0042802">
    <property type="term" value="F:identical protein binding"/>
    <property type="evidence" value="ECO:0007669"/>
    <property type="project" value="UniProtKB-ARBA"/>
</dbReference>
<dbReference type="InterPro" id="IPR036890">
    <property type="entry name" value="HATPase_C_sf"/>
</dbReference>
<dbReference type="FunFam" id="3.30.450.20:FF:000099">
    <property type="entry name" value="Sensory box sensor histidine kinase"/>
    <property type="match status" value="1"/>
</dbReference>
<evidence type="ECO:0000259" key="10">
    <source>
        <dbReference type="PROSITE" id="PS50011"/>
    </source>
</evidence>
<dbReference type="Pfam" id="PF02518">
    <property type="entry name" value="HATPase_c"/>
    <property type="match status" value="1"/>
</dbReference>
<dbReference type="PANTHER" id="PTHR43642:SF1">
    <property type="entry name" value="HYBRID SIGNAL TRANSDUCTION HISTIDINE KINASE G"/>
    <property type="match status" value="1"/>
</dbReference>
<dbReference type="SMART" id="SM00091">
    <property type="entry name" value="PAS"/>
    <property type="match status" value="3"/>
</dbReference>
<dbReference type="SUPFAM" id="SSF55785">
    <property type="entry name" value="PYP-like sensor domain (PAS domain)"/>
    <property type="match status" value="3"/>
</dbReference>
<feature type="domain" description="PAC" evidence="13">
    <location>
        <begin position="1671"/>
        <end position="1723"/>
    </location>
</feature>
<feature type="domain" description="Protein kinase" evidence="10">
    <location>
        <begin position="15"/>
        <end position="277"/>
    </location>
</feature>
<feature type="domain" description="PAC" evidence="13">
    <location>
        <begin position="1797"/>
        <end position="1849"/>
    </location>
</feature>
<dbReference type="SMART" id="SM00220">
    <property type="entry name" value="S_TKc"/>
    <property type="match status" value="1"/>
</dbReference>
<name>A0A6P1BU20_9BRAD</name>
<dbReference type="InterPro" id="IPR000700">
    <property type="entry name" value="PAS-assoc_C"/>
</dbReference>
<evidence type="ECO:0000256" key="7">
    <source>
        <dbReference type="ARBA" id="ARBA00022777"/>
    </source>
</evidence>
<dbReference type="InterPro" id="IPR003594">
    <property type="entry name" value="HATPase_dom"/>
</dbReference>
<evidence type="ECO:0000256" key="3">
    <source>
        <dbReference type="ARBA" id="ARBA00022553"/>
    </source>
</evidence>
<gene>
    <name evidence="14" type="ORF">FNJ47_36700</name>
</gene>
<dbReference type="Pfam" id="PF13426">
    <property type="entry name" value="PAS_9"/>
    <property type="match status" value="1"/>
</dbReference>
<comment type="caution">
    <text evidence="14">The sequence shown here is derived from an EMBL/GenBank/DDBJ whole genome shotgun (WGS) entry which is preliminary data.</text>
</comment>
<dbReference type="InterPro" id="IPR029016">
    <property type="entry name" value="GAF-like_dom_sf"/>
</dbReference>
<dbReference type="PROSITE" id="PS50113">
    <property type="entry name" value="PAC"/>
    <property type="match status" value="3"/>
</dbReference>
<evidence type="ECO:0000256" key="1">
    <source>
        <dbReference type="ARBA" id="ARBA00000085"/>
    </source>
</evidence>
<dbReference type="PANTHER" id="PTHR43642">
    <property type="entry name" value="HYBRID SIGNAL TRANSDUCTION HISTIDINE KINASE G"/>
    <property type="match status" value="1"/>
</dbReference>
<evidence type="ECO:0000259" key="11">
    <source>
        <dbReference type="PROSITE" id="PS50109"/>
    </source>
</evidence>
<feature type="domain" description="PAS" evidence="12">
    <location>
        <begin position="1724"/>
        <end position="1794"/>
    </location>
</feature>
<keyword evidence="7" id="KW-0418">Kinase</keyword>
<keyword evidence="8" id="KW-0067">ATP-binding</keyword>
<dbReference type="Pfam" id="PF01590">
    <property type="entry name" value="GAF"/>
    <property type="match status" value="1"/>
</dbReference>